<accession>A0ABU6DNT5</accession>
<dbReference type="Proteomes" id="UP001339883">
    <property type="component" value="Unassembled WGS sequence"/>
</dbReference>
<evidence type="ECO:0000313" key="2">
    <source>
        <dbReference type="Proteomes" id="UP001339883"/>
    </source>
</evidence>
<keyword evidence="2" id="KW-1185">Reference proteome</keyword>
<dbReference type="EMBL" id="VTDN01000001">
    <property type="protein sequence ID" value="MEB5475530.1"/>
    <property type="molecule type" value="Genomic_DNA"/>
</dbReference>
<protein>
    <submittedName>
        <fullName evidence="1">Phage portal protein</fullName>
    </submittedName>
</protein>
<dbReference type="InterPro" id="IPR006944">
    <property type="entry name" value="Phage/GTA_portal"/>
</dbReference>
<dbReference type="Pfam" id="PF04860">
    <property type="entry name" value="Phage_portal"/>
    <property type="match status" value="1"/>
</dbReference>
<dbReference type="RefSeq" id="WP_325774187.1">
    <property type="nucleotide sequence ID" value="NZ_VTDN01000001.1"/>
</dbReference>
<evidence type="ECO:0000313" key="1">
    <source>
        <dbReference type="EMBL" id="MEB5475530.1"/>
    </source>
</evidence>
<proteinExistence type="predicted"/>
<organism evidence="1 2">
    <name type="scientific">Acinetobacter pollinis</name>
    <dbReference type="NCBI Taxonomy" id="2605270"/>
    <lineage>
        <taxon>Bacteria</taxon>
        <taxon>Pseudomonadati</taxon>
        <taxon>Pseudomonadota</taxon>
        <taxon>Gammaproteobacteria</taxon>
        <taxon>Moraxellales</taxon>
        <taxon>Moraxellaceae</taxon>
        <taxon>Acinetobacter</taxon>
    </lineage>
</organism>
<dbReference type="NCBIfam" id="TIGR01537">
    <property type="entry name" value="portal_HK97"/>
    <property type="match status" value="1"/>
</dbReference>
<reference evidence="1 2" key="1">
    <citation type="submission" date="2019-08" db="EMBL/GenBank/DDBJ databases">
        <title>Five species of Acinetobacter isolated from floral nectar and animal pollinators.</title>
        <authorList>
            <person name="Hendry T.A."/>
        </authorList>
    </citation>
    <scope>NUCLEOTIDE SEQUENCE [LARGE SCALE GENOMIC DNA]</scope>
    <source>
        <strain evidence="1 2">MD18.27</strain>
    </source>
</reference>
<comment type="caution">
    <text evidence="1">The sequence shown here is derived from an EMBL/GenBank/DDBJ whole genome shotgun (WGS) entry which is preliminary data.</text>
</comment>
<gene>
    <name evidence="1" type="ORF">I2F25_00435</name>
</gene>
<name>A0ABU6DNT5_9GAMM</name>
<dbReference type="InterPro" id="IPR006427">
    <property type="entry name" value="Portal_HK97"/>
</dbReference>
<sequence>MGILGKLFGRKKSYQTVQSGSNGWNPMFVNEPYSGAWQKGDELTLKDNASFYAVFSCVSLISKDIGKLPILLKKEQQGVKVLAQTPPDLQRIWAKPNNYQNWQQFQENWTTSLLLRGNTYVFKQRDVFGKIMRLVVLNPDLVTPLVDDNGNVFYQLSNDNLSQTSSSIVPASEIIHDRINCFYHPLVGLTPIMACAAASAQGLSILENAKNFFKNSSRPGGILIAPGPIDKDKAQDIQNRWNQKYSGAGFGTTAVVGDKMQYTPIGISASDSQLIEQLGMSASIVATAFNVPPFKIGIKDIPGGKVSDHNEIYYSDCLQSYIEARENLLDDGLGLISLGVEAFLDIDVLIRMDSGSKIAYFKDGIGSAIFTPNEARQKLGYLPVAGGDSPLIQQQNYSLEALAKRDAKDDPFANTSATTNQPSAEKTLRTLYKGVFKADSQYKKGDLVTNKGSLWHCEKDCSGEFDHQNFKLCAKEWS</sequence>